<accession>A0A3M7TA31</accession>
<evidence type="ECO:0000313" key="2">
    <source>
        <dbReference type="Proteomes" id="UP000276133"/>
    </source>
</evidence>
<comment type="caution">
    <text evidence="1">The sequence shown here is derived from an EMBL/GenBank/DDBJ whole genome shotgun (WGS) entry which is preliminary data.</text>
</comment>
<proteinExistence type="predicted"/>
<gene>
    <name evidence="1" type="ORF">BpHYR1_048021</name>
</gene>
<dbReference type="Proteomes" id="UP000276133">
    <property type="component" value="Unassembled WGS sequence"/>
</dbReference>
<dbReference type="AlphaFoldDB" id="A0A3M7TA31"/>
<reference evidence="1 2" key="1">
    <citation type="journal article" date="2018" name="Sci. Rep.">
        <title>Genomic signatures of local adaptation to the degree of environmental predictability in rotifers.</title>
        <authorList>
            <person name="Franch-Gras L."/>
            <person name="Hahn C."/>
            <person name="Garcia-Roger E.M."/>
            <person name="Carmona M.J."/>
            <person name="Serra M."/>
            <person name="Gomez A."/>
        </authorList>
    </citation>
    <scope>NUCLEOTIDE SEQUENCE [LARGE SCALE GENOMIC DNA]</scope>
    <source>
        <strain evidence="1">HYR1</strain>
    </source>
</reference>
<evidence type="ECO:0000313" key="1">
    <source>
        <dbReference type="EMBL" id="RNA44758.1"/>
    </source>
</evidence>
<keyword evidence="2" id="KW-1185">Reference proteome</keyword>
<protein>
    <submittedName>
        <fullName evidence="1">Uncharacterized protein</fullName>
    </submittedName>
</protein>
<sequence>MVRSRVGKFPLIKKWFIVKNIKDATKTRNPITEQKINNFNFGYTIGHHLKYVSKAPNFEGLKGNEY</sequence>
<organism evidence="1 2">
    <name type="scientific">Brachionus plicatilis</name>
    <name type="common">Marine rotifer</name>
    <name type="synonym">Brachionus muelleri</name>
    <dbReference type="NCBI Taxonomy" id="10195"/>
    <lineage>
        <taxon>Eukaryota</taxon>
        <taxon>Metazoa</taxon>
        <taxon>Spiralia</taxon>
        <taxon>Gnathifera</taxon>
        <taxon>Rotifera</taxon>
        <taxon>Eurotatoria</taxon>
        <taxon>Monogononta</taxon>
        <taxon>Pseudotrocha</taxon>
        <taxon>Ploima</taxon>
        <taxon>Brachionidae</taxon>
        <taxon>Brachionus</taxon>
    </lineage>
</organism>
<dbReference type="EMBL" id="REGN01000060">
    <property type="protein sequence ID" value="RNA44758.1"/>
    <property type="molecule type" value="Genomic_DNA"/>
</dbReference>
<name>A0A3M7TA31_BRAPC</name>